<keyword evidence="7 14" id="KW-0808">Transferase</keyword>
<dbReference type="PANTHER" id="PTHR30544:SF5">
    <property type="entry name" value="RADICAL SAM CORE DOMAIN-CONTAINING PROTEIN"/>
    <property type="match status" value="1"/>
</dbReference>
<dbReference type="SFLD" id="SFLDG01062">
    <property type="entry name" value="methyltransferase_(Class_A)"/>
    <property type="match status" value="1"/>
</dbReference>
<evidence type="ECO:0000259" key="15">
    <source>
        <dbReference type="PROSITE" id="PS51918"/>
    </source>
</evidence>
<evidence type="ECO:0000256" key="3">
    <source>
        <dbReference type="ARBA" id="ARBA00022485"/>
    </source>
</evidence>
<evidence type="ECO:0000256" key="14">
    <source>
        <dbReference type="HAMAP-Rule" id="MF_01849"/>
    </source>
</evidence>
<keyword evidence="5 14" id="KW-0698">rRNA processing</keyword>
<evidence type="ECO:0000256" key="10">
    <source>
        <dbReference type="ARBA" id="ARBA00022723"/>
    </source>
</evidence>
<dbReference type="PIRSF" id="PIRSF006004">
    <property type="entry name" value="CHP00048"/>
    <property type="match status" value="1"/>
</dbReference>
<dbReference type="Pfam" id="PF04055">
    <property type="entry name" value="Radical_SAM"/>
    <property type="match status" value="1"/>
</dbReference>
<dbReference type="InterPro" id="IPR004383">
    <property type="entry name" value="rRNA_lsu_MTrfase_RlmN/Cfr"/>
</dbReference>
<dbReference type="InterPro" id="IPR058240">
    <property type="entry name" value="rSAM_sf"/>
</dbReference>
<dbReference type="InterPro" id="IPR007197">
    <property type="entry name" value="rSAM"/>
</dbReference>
<evidence type="ECO:0000256" key="9">
    <source>
        <dbReference type="ARBA" id="ARBA00022694"/>
    </source>
</evidence>
<evidence type="ECO:0000256" key="2">
    <source>
        <dbReference type="ARBA" id="ARBA00007544"/>
    </source>
</evidence>
<gene>
    <name evidence="14" type="primary">rlmN</name>
    <name evidence="16" type="ORF">RHAB15C_0000977</name>
</gene>
<feature type="domain" description="Radical SAM core" evidence="15">
    <location>
        <begin position="99"/>
        <end position="332"/>
    </location>
</feature>
<comment type="miscellaneous">
    <text evidence="14">Reaction proceeds by a ping-pong mechanism involving intermediate methylation of a conserved cysteine residue.</text>
</comment>
<dbReference type="GO" id="GO:0032259">
    <property type="term" value="P:methylation"/>
    <property type="evidence" value="ECO:0007669"/>
    <property type="project" value="UniProtKB-KW"/>
</dbReference>
<proteinExistence type="inferred from homology"/>
<keyword evidence="3 14" id="KW-0004">4Fe-4S</keyword>
<dbReference type="Proteomes" id="UP000822862">
    <property type="component" value="Chromosome"/>
</dbReference>
<keyword evidence="17" id="KW-1185">Reference proteome</keyword>
<keyword evidence="10 14" id="KW-0479">Metal-binding</keyword>
<keyword evidence="12 14" id="KW-0411">Iron-sulfur</keyword>
<evidence type="ECO:0000313" key="16">
    <source>
        <dbReference type="EMBL" id="QZA59093.1"/>
    </source>
</evidence>
<feature type="binding site" evidence="14">
    <location>
        <begin position="163"/>
        <end position="164"/>
    </location>
    <ligand>
        <name>S-adenosyl-L-methionine</name>
        <dbReference type="ChEBI" id="CHEBI:59789"/>
    </ligand>
</feature>
<evidence type="ECO:0000256" key="1">
    <source>
        <dbReference type="ARBA" id="ARBA00004496"/>
    </source>
</evidence>
<comment type="catalytic activity">
    <reaction evidence="14">
        <text>adenosine(2503) in 23S rRNA + 2 reduced [2Fe-2S]-[ferredoxin] + 2 S-adenosyl-L-methionine = 2-methyladenosine(2503) in 23S rRNA + 5'-deoxyadenosine + L-methionine + 2 oxidized [2Fe-2S]-[ferredoxin] + S-adenosyl-L-homocysteine</text>
        <dbReference type="Rhea" id="RHEA:42916"/>
        <dbReference type="Rhea" id="RHEA-COMP:10000"/>
        <dbReference type="Rhea" id="RHEA-COMP:10001"/>
        <dbReference type="Rhea" id="RHEA-COMP:10152"/>
        <dbReference type="Rhea" id="RHEA-COMP:10282"/>
        <dbReference type="ChEBI" id="CHEBI:17319"/>
        <dbReference type="ChEBI" id="CHEBI:33737"/>
        <dbReference type="ChEBI" id="CHEBI:33738"/>
        <dbReference type="ChEBI" id="CHEBI:57844"/>
        <dbReference type="ChEBI" id="CHEBI:57856"/>
        <dbReference type="ChEBI" id="CHEBI:59789"/>
        <dbReference type="ChEBI" id="CHEBI:74411"/>
        <dbReference type="ChEBI" id="CHEBI:74497"/>
        <dbReference type="EC" id="2.1.1.192"/>
    </reaction>
</comment>
<evidence type="ECO:0000256" key="5">
    <source>
        <dbReference type="ARBA" id="ARBA00022552"/>
    </source>
</evidence>
<dbReference type="Gene3D" id="3.20.20.70">
    <property type="entry name" value="Aldolase class I"/>
    <property type="match status" value="1"/>
</dbReference>
<evidence type="ECO:0000256" key="11">
    <source>
        <dbReference type="ARBA" id="ARBA00023004"/>
    </source>
</evidence>
<dbReference type="HAMAP" id="MF_01849">
    <property type="entry name" value="RNA_methyltr_RlmN"/>
    <property type="match status" value="1"/>
</dbReference>
<keyword evidence="13 14" id="KW-1015">Disulfide bond</keyword>
<keyword evidence="4 14" id="KW-0963">Cytoplasm</keyword>
<dbReference type="InterPro" id="IPR040072">
    <property type="entry name" value="Methyltransferase_A"/>
</dbReference>
<evidence type="ECO:0000256" key="7">
    <source>
        <dbReference type="ARBA" id="ARBA00022679"/>
    </source>
</evidence>
<feature type="binding site" evidence="14">
    <location>
        <position position="294"/>
    </location>
    <ligand>
        <name>S-adenosyl-L-methionine</name>
        <dbReference type="ChEBI" id="CHEBI:59789"/>
    </ligand>
</feature>
<comment type="function">
    <text evidence="14">Specifically methylates position 2 of adenine 2503 in 23S rRNA and position 2 of adenine 37 in tRNAs.</text>
</comment>
<comment type="subcellular location">
    <subcellularLocation>
        <location evidence="1 14">Cytoplasm</location>
    </subcellularLocation>
</comment>
<dbReference type="NCBIfam" id="TIGR00048">
    <property type="entry name" value="rRNA_mod_RlmN"/>
    <property type="match status" value="1"/>
</dbReference>
<evidence type="ECO:0000313" key="17">
    <source>
        <dbReference type="Proteomes" id="UP000822862"/>
    </source>
</evidence>
<dbReference type="SFLD" id="SFLDF00275">
    <property type="entry name" value="adenosine_C2_methyltransferase"/>
    <property type="match status" value="1"/>
</dbReference>
<dbReference type="EMBL" id="CP075585">
    <property type="protein sequence ID" value="QZA59093.1"/>
    <property type="molecule type" value="Genomic_DNA"/>
</dbReference>
<dbReference type="InterPro" id="IPR013785">
    <property type="entry name" value="Aldolase_TIM"/>
</dbReference>
<feature type="active site" description="Proton acceptor" evidence="14">
    <location>
        <position position="93"/>
    </location>
</feature>
<feature type="binding site" evidence="14">
    <location>
        <position position="113"/>
    </location>
    <ligand>
        <name>[4Fe-4S] cluster</name>
        <dbReference type="ChEBI" id="CHEBI:49883"/>
        <note>4Fe-4S-S-AdoMet</note>
    </ligand>
</feature>
<dbReference type="EC" id="2.1.1.192" evidence="14"/>
<dbReference type="Pfam" id="PF21016">
    <property type="entry name" value="RlmN_N"/>
    <property type="match status" value="1"/>
</dbReference>
<dbReference type="CDD" id="cd01335">
    <property type="entry name" value="Radical_SAM"/>
    <property type="match status" value="1"/>
</dbReference>
<comment type="catalytic activity">
    <reaction evidence="14">
        <text>adenosine(37) in tRNA + 2 reduced [2Fe-2S]-[ferredoxin] + 2 S-adenosyl-L-methionine = 2-methyladenosine(37) in tRNA + 5'-deoxyadenosine + L-methionine + 2 oxidized [2Fe-2S]-[ferredoxin] + S-adenosyl-L-homocysteine</text>
        <dbReference type="Rhea" id="RHEA:43332"/>
        <dbReference type="Rhea" id="RHEA-COMP:10000"/>
        <dbReference type="Rhea" id="RHEA-COMP:10001"/>
        <dbReference type="Rhea" id="RHEA-COMP:10162"/>
        <dbReference type="Rhea" id="RHEA-COMP:10485"/>
        <dbReference type="ChEBI" id="CHEBI:17319"/>
        <dbReference type="ChEBI" id="CHEBI:33737"/>
        <dbReference type="ChEBI" id="CHEBI:33738"/>
        <dbReference type="ChEBI" id="CHEBI:57844"/>
        <dbReference type="ChEBI" id="CHEBI:57856"/>
        <dbReference type="ChEBI" id="CHEBI:59789"/>
        <dbReference type="ChEBI" id="CHEBI:74411"/>
        <dbReference type="ChEBI" id="CHEBI:74497"/>
        <dbReference type="EC" id="2.1.1.192"/>
    </reaction>
</comment>
<evidence type="ECO:0000256" key="13">
    <source>
        <dbReference type="ARBA" id="ARBA00023157"/>
    </source>
</evidence>
<keyword evidence="6 14" id="KW-0489">Methyltransferase</keyword>
<evidence type="ECO:0000256" key="4">
    <source>
        <dbReference type="ARBA" id="ARBA00022490"/>
    </source>
</evidence>
<dbReference type="SFLD" id="SFLDS00029">
    <property type="entry name" value="Radical_SAM"/>
    <property type="match status" value="1"/>
</dbReference>
<sequence length="344" mass="39772">MPLFSIHTWPLEKLRNNLSLEGYKSFHASQIFNWVYKLRQPHWDQMTNLSLDLRFYLKENLLITQLVKKQEVFSEDQETVKFLWQLSDNMLVESVLICSENRRTVCVSSQVGCPARCAFCASGKEGLKRNLTAAEIFEQVYQIDLWLFERQEKVSHVVFMGMGEPFENYEAVVETIRLLIDSNRLGLSQRRITVSTVGVVEGINRFSNEGLKTNLVLSLHAPNQRIRQKIIPYARKYPIEDILASVRNFARITKRDVTYEYTLIRHINDSVEQAKELAALLKGQQCSVNLIPYNPVERVRLQRPEKETIEAFQEVLLSSNIVATWRYTKGKDIAAACGQLALQK</sequence>
<evidence type="ECO:0000256" key="8">
    <source>
        <dbReference type="ARBA" id="ARBA00022691"/>
    </source>
</evidence>
<keyword evidence="11 14" id="KW-0408">Iron</keyword>
<dbReference type="InterPro" id="IPR027492">
    <property type="entry name" value="RNA_MTrfase_RlmN"/>
</dbReference>
<comment type="similarity">
    <text evidence="2 14">Belongs to the radical SAM superfamily. RlmN family.</text>
</comment>
<name>A0ABX8Z2F2_9BACT</name>
<comment type="caution">
    <text evidence="14">Lacks conserved residue(s) required for the propagation of feature annotation.</text>
</comment>
<evidence type="ECO:0000256" key="12">
    <source>
        <dbReference type="ARBA" id="ARBA00023014"/>
    </source>
</evidence>
<protein>
    <recommendedName>
        <fullName evidence="14">Probable dual-specificity RNA methyltransferase RlmN</fullName>
        <ecNumber evidence="14">2.1.1.192</ecNumber>
    </recommendedName>
    <alternativeName>
        <fullName evidence="14">23S rRNA (adenine(2503)-C(2))-methyltransferase</fullName>
    </alternativeName>
    <alternativeName>
        <fullName evidence="14">23S rRNA m2A2503 methyltransferase</fullName>
    </alternativeName>
    <alternativeName>
        <fullName evidence="14">Ribosomal RNA large subunit methyltransferase N</fullName>
    </alternativeName>
    <alternativeName>
        <fullName evidence="14">tRNA (adenine(37)-C(2))-methyltransferase</fullName>
    </alternativeName>
    <alternativeName>
        <fullName evidence="14">tRNA m2A37 methyltransferase</fullName>
    </alternativeName>
</protein>
<dbReference type="InterPro" id="IPR048641">
    <property type="entry name" value="RlmN_N"/>
</dbReference>
<feature type="binding site" evidence="14">
    <location>
        <position position="120"/>
    </location>
    <ligand>
        <name>[4Fe-4S] cluster</name>
        <dbReference type="ChEBI" id="CHEBI:49883"/>
        <note>4Fe-4S-S-AdoMet</note>
    </ligand>
</feature>
<feature type="binding site" evidence="14">
    <location>
        <position position="117"/>
    </location>
    <ligand>
        <name>[4Fe-4S] cluster</name>
        <dbReference type="ChEBI" id="CHEBI:49883"/>
        <note>4Fe-4S-S-AdoMet</note>
    </ligand>
</feature>
<accession>A0ABX8Z2F2</accession>
<dbReference type="RefSeq" id="WP_194844809.1">
    <property type="nucleotide sequence ID" value="NZ_CP075585.1"/>
</dbReference>
<keyword evidence="9 14" id="KW-0819">tRNA processing</keyword>
<dbReference type="SMART" id="SM00729">
    <property type="entry name" value="Elp3"/>
    <property type="match status" value="1"/>
</dbReference>
<dbReference type="GO" id="GO:0008168">
    <property type="term" value="F:methyltransferase activity"/>
    <property type="evidence" value="ECO:0007669"/>
    <property type="project" value="UniProtKB-KW"/>
</dbReference>
<feature type="binding site" evidence="14">
    <location>
        <begin position="218"/>
        <end position="220"/>
    </location>
    <ligand>
        <name>S-adenosyl-L-methionine</name>
        <dbReference type="ChEBI" id="CHEBI:59789"/>
    </ligand>
</feature>
<dbReference type="InterPro" id="IPR006638">
    <property type="entry name" value="Elp3/MiaA/NifB-like_rSAM"/>
</dbReference>
<dbReference type="SUPFAM" id="SSF102114">
    <property type="entry name" value="Radical SAM enzymes"/>
    <property type="match status" value="1"/>
</dbReference>
<comment type="cofactor">
    <cofactor evidence="14">
        <name>[4Fe-4S] cluster</name>
        <dbReference type="ChEBI" id="CHEBI:49883"/>
    </cofactor>
    <text evidence="14">Binds 1 [4Fe-4S] cluster. The cluster is coordinated with 3 cysteines and an exchangeable S-adenosyl-L-methionine.</text>
</comment>
<keyword evidence="8 14" id="KW-0949">S-adenosyl-L-methionine</keyword>
<organism evidence="16 17">
    <name type="scientific">Candidatus Rhabdochlamydia porcellionis</name>
    <dbReference type="NCBI Taxonomy" id="225148"/>
    <lineage>
        <taxon>Bacteria</taxon>
        <taxon>Pseudomonadati</taxon>
        <taxon>Chlamydiota</taxon>
        <taxon>Chlamydiia</taxon>
        <taxon>Parachlamydiales</taxon>
        <taxon>Candidatus Rhabdochlamydiaceae</taxon>
        <taxon>Candidatus Rhabdochlamydia</taxon>
    </lineage>
</organism>
<dbReference type="Gene3D" id="1.10.150.530">
    <property type="match status" value="1"/>
</dbReference>
<feature type="active site" description="S-methylcysteine intermediate" evidence="14">
    <location>
        <position position="337"/>
    </location>
</feature>
<reference evidence="16 17" key="1">
    <citation type="submission" date="2021-05" db="EMBL/GenBank/DDBJ databases">
        <title>Ecology and evolution of chlamydial symbionts of arthropods.</title>
        <authorList>
            <person name="Halter T."/>
            <person name="Sixt B.S."/>
            <person name="Toenshoff E.R."/>
            <person name="Koestlbacher S."/>
            <person name="Schulz F."/>
            <person name="Kostanjsek R."/>
            <person name="Collingro A."/>
            <person name="Hendrickx F."/>
            <person name="Horn M."/>
        </authorList>
    </citation>
    <scope>NUCLEOTIDE SEQUENCE [LARGE SCALE GENOMIC DNA]</scope>
    <source>
        <strain evidence="16 17">15C</strain>
    </source>
</reference>
<evidence type="ECO:0000256" key="6">
    <source>
        <dbReference type="ARBA" id="ARBA00022603"/>
    </source>
</evidence>
<dbReference type="PROSITE" id="PS51918">
    <property type="entry name" value="RADICAL_SAM"/>
    <property type="match status" value="1"/>
</dbReference>
<feature type="binding site" evidence="14">
    <location>
        <position position="195"/>
    </location>
    <ligand>
        <name>S-adenosyl-L-methionine</name>
        <dbReference type="ChEBI" id="CHEBI:59789"/>
    </ligand>
</feature>
<dbReference type="PANTHER" id="PTHR30544">
    <property type="entry name" value="23S RRNA METHYLTRANSFERASE"/>
    <property type="match status" value="1"/>
</dbReference>